<dbReference type="SMART" id="SM00408">
    <property type="entry name" value="IGc2"/>
    <property type="match status" value="2"/>
</dbReference>
<dbReference type="InterPro" id="IPR015621">
    <property type="entry name" value="IL-1_rcpt_fam"/>
</dbReference>
<evidence type="ECO:0000259" key="13">
    <source>
        <dbReference type="PROSITE" id="PS50835"/>
    </source>
</evidence>
<evidence type="ECO:0000256" key="1">
    <source>
        <dbReference type="ARBA" id="ARBA00009752"/>
    </source>
</evidence>
<dbReference type="GO" id="GO:0016787">
    <property type="term" value="F:hydrolase activity"/>
    <property type="evidence" value="ECO:0007669"/>
    <property type="project" value="UniProtKB-KW"/>
</dbReference>
<evidence type="ECO:0000256" key="11">
    <source>
        <dbReference type="SAM" id="SignalP"/>
    </source>
</evidence>
<feature type="domain" description="TIR" evidence="12">
    <location>
        <begin position="393"/>
        <end position="546"/>
    </location>
</feature>
<keyword evidence="15" id="KW-1185">Reference proteome</keyword>
<dbReference type="PRINTS" id="PR01537">
    <property type="entry name" value="INTRLKN1R1F"/>
</dbReference>
<keyword evidence="6" id="KW-1015">Disulfide bond</keyword>
<feature type="domain" description="Ig-like" evidence="13">
    <location>
        <begin position="237"/>
        <end position="312"/>
    </location>
</feature>
<dbReference type="InterPro" id="IPR007110">
    <property type="entry name" value="Ig-like_dom"/>
</dbReference>
<keyword evidence="8" id="KW-0393">Immunoglobulin domain</keyword>
<feature type="region of interest" description="Disordered" evidence="9">
    <location>
        <begin position="550"/>
        <end position="574"/>
    </location>
</feature>
<dbReference type="InterPro" id="IPR013783">
    <property type="entry name" value="Ig-like_fold"/>
</dbReference>
<dbReference type="SMART" id="SM00409">
    <property type="entry name" value="IG"/>
    <property type="match status" value="3"/>
</dbReference>
<keyword evidence="3" id="KW-0677">Repeat</keyword>
<feature type="chain" id="PRO_5042879781" evidence="11">
    <location>
        <begin position="42"/>
        <end position="574"/>
    </location>
</feature>
<evidence type="ECO:0000256" key="8">
    <source>
        <dbReference type="ARBA" id="ARBA00023319"/>
    </source>
</evidence>
<dbReference type="Ensembl" id="ENSGACT00000030911.1">
    <property type="protein sequence ID" value="ENSGACP00000049546.1"/>
    <property type="gene ID" value="ENSGACG00000001333.2"/>
</dbReference>
<dbReference type="PROSITE" id="PS50835">
    <property type="entry name" value="IG_LIKE"/>
    <property type="match status" value="3"/>
</dbReference>
<dbReference type="GeneTree" id="ENSGT01090000259985"/>
<dbReference type="AlphaFoldDB" id="A0AAQ4QE80"/>
<dbReference type="Proteomes" id="UP000007635">
    <property type="component" value="Chromosome XVI"/>
</dbReference>
<feature type="transmembrane region" description="Helical" evidence="10">
    <location>
        <begin position="345"/>
        <end position="370"/>
    </location>
</feature>
<keyword evidence="5" id="KW-0520">NAD</keyword>
<organism evidence="14 15">
    <name type="scientific">Gasterosteus aculeatus aculeatus</name>
    <name type="common">three-spined stickleback</name>
    <dbReference type="NCBI Taxonomy" id="481459"/>
    <lineage>
        <taxon>Eukaryota</taxon>
        <taxon>Metazoa</taxon>
        <taxon>Chordata</taxon>
        <taxon>Craniata</taxon>
        <taxon>Vertebrata</taxon>
        <taxon>Euteleostomi</taxon>
        <taxon>Actinopterygii</taxon>
        <taxon>Neopterygii</taxon>
        <taxon>Teleostei</taxon>
        <taxon>Neoteleostei</taxon>
        <taxon>Acanthomorphata</taxon>
        <taxon>Eupercaria</taxon>
        <taxon>Perciformes</taxon>
        <taxon>Cottioidei</taxon>
        <taxon>Gasterosteales</taxon>
        <taxon>Gasterosteidae</taxon>
        <taxon>Gasterosteus</taxon>
    </lineage>
</organism>
<dbReference type="SUPFAM" id="SSF52200">
    <property type="entry name" value="Toll/Interleukin receptor TIR domain"/>
    <property type="match status" value="1"/>
</dbReference>
<proteinExistence type="inferred from homology"/>
<keyword evidence="10" id="KW-1133">Transmembrane helix</keyword>
<feature type="signal peptide" evidence="11">
    <location>
        <begin position="1"/>
        <end position="41"/>
    </location>
</feature>
<feature type="domain" description="Ig-like" evidence="13">
    <location>
        <begin position="117"/>
        <end position="224"/>
    </location>
</feature>
<reference evidence="14" key="2">
    <citation type="submission" date="2025-08" db="UniProtKB">
        <authorList>
            <consortium name="Ensembl"/>
        </authorList>
    </citation>
    <scope>IDENTIFICATION</scope>
</reference>
<keyword evidence="2 11" id="KW-0732">Signal</keyword>
<dbReference type="InterPro" id="IPR000157">
    <property type="entry name" value="TIR_dom"/>
</dbReference>
<dbReference type="InterPro" id="IPR004074">
    <property type="entry name" value="IL-1_rcpt_I/II-typ"/>
</dbReference>
<dbReference type="PANTHER" id="PTHR11890:SF26">
    <property type="entry name" value="INTERLEUKIN-1 RECEPTOR TYPE 1"/>
    <property type="match status" value="1"/>
</dbReference>
<dbReference type="CDD" id="cd00096">
    <property type="entry name" value="Ig"/>
    <property type="match status" value="1"/>
</dbReference>
<dbReference type="GO" id="GO:0004908">
    <property type="term" value="F:interleukin-1 receptor activity"/>
    <property type="evidence" value="ECO:0007669"/>
    <property type="project" value="InterPro"/>
</dbReference>
<protein>
    <submittedName>
        <fullName evidence="14">Uncharacterized protein</fullName>
    </submittedName>
</protein>
<dbReference type="InterPro" id="IPR036179">
    <property type="entry name" value="Ig-like_dom_sf"/>
</dbReference>
<dbReference type="InterPro" id="IPR003598">
    <property type="entry name" value="Ig_sub2"/>
</dbReference>
<evidence type="ECO:0000256" key="6">
    <source>
        <dbReference type="ARBA" id="ARBA00023157"/>
    </source>
</evidence>
<keyword evidence="10" id="KW-0472">Membrane</keyword>
<dbReference type="SMART" id="SM00255">
    <property type="entry name" value="TIR"/>
    <property type="match status" value="1"/>
</dbReference>
<dbReference type="InterPro" id="IPR003599">
    <property type="entry name" value="Ig_sub"/>
</dbReference>
<evidence type="ECO:0000256" key="7">
    <source>
        <dbReference type="ARBA" id="ARBA00023180"/>
    </source>
</evidence>
<name>A0AAQ4QE80_GASAC</name>
<accession>A0AAQ4QE80</accession>
<dbReference type="PRINTS" id="PR01536">
    <property type="entry name" value="INTRLKN1R12F"/>
</dbReference>
<dbReference type="Gene3D" id="3.40.50.10140">
    <property type="entry name" value="Toll/interleukin-1 receptor homology (TIR) domain"/>
    <property type="match status" value="1"/>
</dbReference>
<evidence type="ECO:0000256" key="4">
    <source>
        <dbReference type="ARBA" id="ARBA00022801"/>
    </source>
</evidence>
<evidence type="ECO:0000256" key="5">
    <source>
        <dbReference type="ARBA" id="ARBA00023027"/>
    </source>
</evidence>
<dbReference type="PANTHER" id="PTHR11890">
    <property type="entry name" value="INTERLEUKIN-1 RECEPTOR FAMILY MEMBER"/>
    <property type="match status" value="1"/>
</dbReference>
<evidence type="ECO:0000313" key="15">
    <source>
        <dbReference type="Proteomes" id="UP000007635"/>
    </source>
</evidence>
<evidence type="ECO:0000256" key="2">
    <source>
        <dbReference type="ARBA" id="ARBA00022729"/>
    </source>
</evidence>
<evidence type="ECO:0000256" key="9">
    <source>
        <dbReference type="SAM" id="MobiDB-lite"/>
    </source>
</evidence>
<reference evidence="14 15" key="1">
    <citation type="journal article" date="2021" name="G3 (Bethesda)">
        <title>Improved contiguity of the threespine stickleback genome using long-read sequencing.</title>
        <authorList>
            <person name="Nath S."/>
            <person name="Shaw D.E."/>
            <person name="White M.A."/>
        </authorList>
    </citation>
    <scope>NUCLEOTIDE SEQUENCE [LARGE SCALE GENOMIC DNA]</scope>
    <source>
        <strain evidence="14 15">Lake Benthic</strain>
    </source>
</reference>
<sequence length="574" mass="63307">MWQLNAGVRGTVLKVGGKTLHRTRAMAASWALLMAAGAALAAAHDHHGETDTYRVSIGHLFLLRCLSADNHANVTWSRGGGDPSLPPGVEVREGLLWFLPVQMSHDGVYTCEKRDPPGALRATFGVSVSRGKCPDPPEYKSLSLEVPGSLSCKQKEIFHLKSTRNVRWMKDCRPMEGGGHVTVDHGGLMRLSAASRGDSGNYTCLVDVSVDGRTYTAARSIRVTVDKGIEGTLAVKPEVVYPQHKVLLVQEGARVELECLASIGFSEDPETSMYWTVNETDTDGHEELHDSWKFVHHRGRVFGESTLSISNVRRHFLNVPIFCWVLNPGGSHKGDVWLQEADHRALYTAVALGLSSSLALVLLFAVLVFFRVDLVLAHRKLLRTFSKRALDGKLYDAYVSFLPPDGPGSAEAASLALGLLPEELEEQHGYSLYIPGRDDCPGEAVHDAVAATVRRCRRLIIIISPEANPPPDGRTEPRLCYEQKVGLHDALTSNDPRVILVEVGGPVDYSRLPESLRYVRRRHGALRWRSTRGASRSFWKSLRYHMPSVPSGGARPPSELSHRRTARLLRNPCV</sequence>
<keyword evidence="4" id="KW-0378">Hydrolase</keyword>
<reference evidence="14" key="3">
    <citation type="submission" date="2025-09" db="UniProtKB">
        <authorList>
            <consortium name="Ensembl"/>
        </authorList>
    </citation>
    <scope>IDENTIFICATION</scope>
</reference>
<comment type="similarity">
    <text evidence="1">Belongs to the interleukin-1 receptor family.</text>
</comment>
<dbReference type="SUPFAM" id="SSF48726">
    <property type="entry name" value="Immunoglobulin"/>
    <property type="match status" value="3"/>
</dbReference>
<dbReference type="Gene3D" id="2.60.40.10">
    <property type="entry name" value="Immunoglobulins"/>
    <property type="match status" value="3"/>
</dbReference>
<dbReference type="PROSITE" id="PS50104">
    <property type="entry name" value="TIR"/>
    <property type="match status" value="1"/>
</dbReference>
<evidence type="ECO:0000256" key="3">
    <source>
        <dbReference type="ARBA" id="ARBA00022737"/>
    </source>
</evidence>
<dbReference type="Pfam" id="PF01582">
    <property type="entry name" value="TIR"/>
    <property type="match status" value="1"/>
</dbReference>
<evidence type="ECO:0000313" key="14">
    <source>
        <dbReference type="Ensembl" id="ENSGACP00000049546.1"/>
    </source>
</evidence>
<dbReference type="InterPro" id="IPR035897">
    <property type="entry name" value="Toll_tir_struct_dom_sf"/>
</dbReference>
<feature type="domain" description="Ig-like" evidence="13">
    <location>
        <begin position="58"/>
        <end position="111"/>
    </location>
</feature>
<evidence type="ECO:0000256" key="10">
    <source>
        <dbReference type="SAM" id="Phobius"/>
    </source>
</evidence>
<keyword evidence="7" id="KW-0325">Glycoprotein</keyword>
<keyword evidence="10" id="KW-0812">Transmembrane</keyword>
<evidence type="ECO:0000259" key="12">
    <source>
        <dbReference type="PROSITE" id="PS50104"/>
    </source>
</evidence>